<protein>
    <recommendedName>
        <fullName evidence="5">HTH arsR-type domain-containing protein</fullName>
    </recommendedName>
</protein>
<evidence type="ECO:0000256" key="1">
    <source>
        <dbReference type="ARBA" id="ARBA00023015"/>
    </source>
</evidence>
<proteinExistence type="predicted"/>
<evidence type="ECO:0000259" key="5">
    <source>
        <dbReference type="PROSITE" id="PS50987"/>
    </source>
</evidence>
<dbReference type="InterPro" id="IPR001845">
    <property type="entry name" value="HTH_ArsR_DNA-bd_dom"/>
</dbReference>
<dbReference type="InterPro" id="IPR036388">
    <property type="entry name" value="WH-like_DNA-bd_sf"/>
</dbReference>
<dbReference type="Pfam" id="PF12840">
    <property type="entry name" value="HTH_20"/>
    <property type="match status" value="1"/>
</dbReference>
<dbReference type="PRINTS" id="PR00778">
    <property type="entry name" value="HTHARSR"/>
</dbReference>
<reference evidence="6 7" key="1">
    <citation type="journal article" date="2021" name="Int. J. Syst. Evol. Microbiol.">
        <title>Reticulibacter mediterranei gen. nov., sp. nov., within the new family Reticulibacteraceae fam. nov., and Ktedonospora formicarum gen. nov., sp. nov., Ktedonobacter robiniae sp. nov., Dictyobacter formicarum sp. nov. and Dictyobacter arantiisoli sp. nov., belonging to the class Ktedonobacteria.</title>
        <authorList>
            <person name="Yabe S."/>
            <person name="Zheng Y."/>
            <person name="Wang C.M."/>
            <person name="Sakai Y."/>
            <person name="Abe K."/>
            <person name="Yokota A."/>
            <person name="Donadio S."/>
            <person name="Cavaletti L."/>
            <person name="Monciardini P."/>
        </authorList>
    </citation>
    <scope>NUCLEOTIDE SEQUENCE [LARGE SCALE GENOMIC DNA]</scope>
    <source>
        <strain evidence="6 7">SOSP1-30</strain>
    </source>
</reference>
<dbReference type="CDD" id="cd00090">
    <property type="entry name" value="HTH_ARSR"/>
    <property type="match status" value="1"/>
</dbReference>
<dbReference type="PROSITE" id="PS50987">
    <property type="entry name" value="HTH_ARSR_2"/>
    <property type="match status" value="1"/>
</dbReference>
<feature type="domain" description="HTH arsR-type" evidence="5">
    <location>
        <begin position="28"/>
        <end position="122"/>
    </location>
</feature>
<dbReference type="Proteomes" id="UP000654345">
    <property type="component" value="Unassembled WGS sequence"/>
</dbReference>
<dbReference type="Gene3D" id="1.10.10.10">
    <property type="entry name" value="Winged helix-like DNA-binding domain superfamily/Winged helix DNA-binding domain"/>
    <property type="match status" value="1"/>
</dbReference>
<evidence type="ECO:0000256" key="3">
    <source>
        <dbReference type="ARBA" id="ARBA00023163"/>
    </source>
</evidence>
<dbReference type="PANTHER" id="PTHR33154:SF33">
    <property type="entry name" value="TRANSCRIPTIONAL REPRESSOR SDPR"/>
    <property type="match status" value="1"/>
</dbReference>
<dbReference type="NCBIfam" id="NF033788">
    <property type="entry name" value="HTH_metalloreg"/>
    <property type="match status" value="1"/>
</dbReference>
<dbReference type="EMBL" id="BNJG01000001">
    <property type="protein sequence ID" value="GHO52144.1"/>
    <property type="molecule type" value="Genomic_DNA"/>
</dbReference>
<keyword evidence="7" id="KW-1185">Reference proteome</keyword>
<keyword evidence="2" id="KW-0238">DNA-binding</keyword>
<organism evidence="6 7">
    <name type="scientific">Ktedonobacter robiniae</name>
    <dbReference type="NCBI Taxonomy" id="2778365"/>
    <lineage>
        <taxon>Bacteria</taxon>
        <taxon>Bacillati</taxon>
        <taxon>Chloroflexota</taxon>
        <taxon>Ktedonobacteria</taxon>
        <taxon>Ktedonobacterales</taxon>
        <taxon>Ktedonobacteraceae</taxon>
        <taxon>Ktedonobacter</taxon>
    </lineage>
</organism>
<dbReference type="InterPro" id="IPR011991">
    <property type="entry name" value="ArsR-like_HTH"/>
</dbReference>
<feature type="region of interest" description="Disordered" evidence="4">
    <location>
        <begin position="123"/>
        <end position="147"/>
    </location>
</feature>
<dbReference type="PANTHER" id="PTHR33154">
    <property type="entry name" value="TRANSCRIPTIONAL REGULATOR, ARSR FAMILY"/>
    <property type="match status" value="1"/>
</dbReference>
<evidence type="ECO:0000313" key="7">
    <source>
        <dbReference type="Proteomes" id="UP000654345"/>
    </source>
</evidence>
<sequence>MQGGLPPAGVWGVPHKFPPFSHVADVLRRVETGEHMQEAYKAIADPTRRRILKYLRGGERTAGELAEHTGAKPNALSHHLMVLKLADLVRVERRGQFQVYSLNTTVFQDLMAEIMDWLGGMDEEKDEILSGEEPSDESEPEARAEHD</sequence>
<dbReference type="SUPFAM" id="SSF46785">
    <property type="entry name" value="Winged helix' DNA-binding domain"/>
    <property type="match status" value="1"/>
</dbReference>
<dbReference type="SMART" id="SM00418">
    <property type="entry name" value="HTH_ARSR"/>
    <property type="match status" value="1"/>
</dbReference>
<dbReference type="InterPro" id="IPR051081">
    <property type="entry name" value="HTH_MetalResp_TranReg"/>
</dbReference>
<evidence type="ECO:0000313" key="6">
    <source>
        <dbReference type="EMBL" id="GHO52144.1"/>
    </source>
</evidence>
<evidence type="ECO:0000256" key="2">
    <source>
        <dbReference type="ARBA" id="ARBA00023125"/>
    </source>
</evidence>
<dbReference type="InterPro" id="IPR036390">
    <property type="entry name" value="WH_DNA-bd_sf"/>
</dbReference>
<name>A0ABQ3UHF7_9CHLR</name>
<keyword evidence="1" id="KW-0805">Transcription regulation</keyword>
<accession>A0ABQ3UHF7</accession>
<gene>
    <name evidence="6" type="ORF">KSB_06190</name>
</gene>
<comment type="caution">
    <text evidence="6">The sequence shown here is derived from an EMBL/GenBank/DDBJ whole genome shotgun (WGS) entry which is preliminary data.</text>
</comment>
<keyword evidence="3" id="KW-0804">Transcription</keyword>
<feature type="compositionally biased region" description="Acidic residues" evidence="4">
    <location>
        <begin position="123"/>
        <end position="139"/>
    </location>
</feature>
<evidence type="ECO:0000256" key="4">
    <source>
        <dbReference type="SAM" id="MobiDB-lite"/>
    </source>
</evidence>